<dbReference type="GO" id="GO:0016491">
    <property type="term" value="F:oxidoreductase activity"/>
    <property type="evidence" value="ECO:0007669"/>
    <property type="project" value="InterPro"/>
</dbReference>
<dbReference type="PROSITE" id="PS50878">
    <property type="entry name" value="RT_POL"/>
    <property type="match status" value="1"/>
</dbReference>
<gene>
    <name evidence="2" type="ORF">PYX00_007042</name>
</gene>
<dbReference type="Gene3D" id="3.50.50.60">
    <property type="entry name" value="FAD/NAD(P)-binding domain"/>
    <property type="match status" value="1"/>
</dbReference>
<dbReference type="EMBL" id="JARGDH010000004">
    <property type="protein sequence ID" value="KAL0269239.1"/>
    <property type="molecule type" value="Genomic_DNA"/>
</dbReference>
<dbReference type="InterPro" id="IPR043502">
    <property type="entry name" value="DNA/RNA_pol_sf"/>
</dbReference>
<dbReference type="InterPro" id="IPR002937">
    <property type="entry name" value="Amino_oxidase"/>
</dbReference>
<dbReference type="InterPro" id="IPR058912">
    <property type="entry name" value="HTH_animal"/>
</dbReference>
<evidence type="ECO:0000313" key="2">
    <source>
        <dbReference type="EMBL" id="KAL0269239.1"/>
    </source>
</evidence>
<dbReference type="CDD" id="cd00304">
    <property type="entry name" value="RT_like"/>
    <property type="match status" value="1"/>
</dbReference>
<evidence type="ECO:0000259" key="1">
    <source>
        <dbReference type="PROSITE" id="PS50878"/>
    </source>
</evidence>
<comment type="caution">
    <text evidence="2">The sequence shown here is derived from an EMBL/GenBank/DDBJ whole genome shotgun (WGS) entry which is preliminary data.</text>
</comment>
<protein>
    <recommendedName>
        <fullName evidence="1">Reverse transcriptase domain-containing protein</fullName>
    </recommendedName>
</protein>
<dbReference type="SUPFAM" id="SSF51905">
    <property type="entry name" value="FAD/NAD(P)-binding domain"/>
    <property type="match status" value="1"/>
</dbReference>
<dbReference type="PANTHER" id="PTHR21301:SF11">
    <property type="entry name" value="GIY-YIG DOMAIN-CONTAINING PROTEIN"/>
    <property type="match status" value="1"/>
</dbReference>
<name>A0AAW2HHI5_9NEOP</name>
<dbReference type="InterPro" id="IPR036188">
    <property type="entry name" value="FAD/NAD-bd_sf"/>
</dbReference>
<dbReference type="AlphaFoldDB" id="A0AAW2HHI5"/>
<dbReference type="Pfam" id="PF26215">
    <property type="entry name" value="HTH_animal"/>
    <property type="match status" value="1"/>
</dbReference>
<dbReference type="CDD" id="cd10442">
    <property type="entry name" value="GIY-YIG_PLEs"/>
    <property type="match status" value="1"/>
</dbReference>
<dbReference type="Pfam" id="PF00078">
    <property type="entry name" value="RVT_1"/>
    <property type="match status" value="1"/>
</dbReference>
<dbReference type="PANTHER" id="PTHR21301">
    <property type="entry name" value="REVERSE TRANSCRIPTASE"/>
    <property type="match status" value="1"/>
</dbReference>
<proteinExistence type="predicted"/>
<dbReference type="Pfam" id="PF01593">
    <property type="entry name" value="Amino_oxidase"/>
    <property type="match status" value="1"/>
</dbReference>
<accession>A0AAW2HHI5</accession>
<dbReference type="SUPFAM" id="SSF56672">
    <property type="entry name" value="DNA/RNA polymerases"/>
    <property type="match status" value="1"/>
</dbReference>
<dbReference type="Gene3D" id="3.90.660.10">
    <property type="match status" value="1"/>
</dbReference>
<feature type="domain" description="Reverse transcriptase" evidence="1">
    <location>
        <begin position="444"/>
        <end position="678"/>
    </location>
</feature>
<reference evidence="2" key="1">
    <citation type="journal article" date="2024" name="Gigascience">
        <title>Chromosome-level genome of the poultry shaft louse Menopon gallinae provides insight into the host-switching and adaptive evolution of parasitic lice.</title>
        <authorList>
            <person name="Xu Y."/>
            <person name="Ma L."/>
            <person name="Liu S."/>
            <person name="Liang Y."/>
            <person name="Liu Q."/>
            <person name="He Z."/>
            <person name="Tian L."/>
            <person name="Duan Y."/>
            <person name="Cai W."/>
            <person name="Li H."/>
            <person name="Song F."/>
        </authorList>
    </citation>
    <scope>NUCLEOTIDE SEQUENCE</scope>
    <source>
        <strain evidence="2">Cailab_2023a</strain>
    </source>
</reference>
<organism evidence="2">
    <name type="scientific">Menopon gallinae</name>
    <name type="common">poultry shaft louse</name>
    <dbReference type="NCBI Taxonomy" id="328185"/>
    <lineage>
        <taxon>Eukaryota</taxon>
        <taxon>Metazoa</taxon>
        <taxon>Ecdysozoa</taxon>
        <taxon>Arthropoda</taxon>
        <taxon>Hexapoda</taxon>
        <taxon>Insecta</taxon>
        <taxon>Pterygota</taxon>
        <taxon>Neoptera</taxon>
        <taxon>Paraneoptera</taxon>
        <taxon>Psocodea</taxon>
        <taxon>Troctomorpha</taxon>
        <taxon>Phthiraptera</taxon>
        <taxon>Amblycera</taxon>
        <taxon>Menoponidae</taxon>
        <taxon>Menopon</taxon>
    </lineage>
</organism>
<dbReference type="GO" id="GO:0071897">
    <property type="term" value="P:DNA biosynthetic process"/>
    <property type="evidence" value="ECO:0007669"/>
    <property type="project" value="UniProtKB-ARBA"/>
</dbReference>
<dbReference type="InterPro" id="IPR000477">
    <property type="entry name" value="RT_dom"/>
</dbReference>
<sequence>MNNFRVIIIGAGAAGIAAASRLLENNVRDILILEAEDRIGGRIFTSEIEGNVVEIGAEWIHGEKDNAVYELASQFDLADTNAMSMELFSDTTFYRPGNKEIDKEVSRKLCHLYESILNVGDTYREEKVSFGDYFMNDFNFDCRGNLKSIISNLYGEETAKQVCKFEKLRKRLAQLLCNLTFLSRCRDHKLIPNFLKLKHHLQSPNISRILSRASAALLRQHIQTTRKSLHHTSKHFLDLHLDLAHRLSPDLWTTVDNMTTRYTEHYKSITTARQARKFDNLHKQAAKLQPALNQNKILINLSDHNLPRAATTILTKGPNFAITPRKIPTEDIITRLEPAIQNLPATTANDIPTQVYTILKHARPPKPNISLSELKALKSLKTNKDIIILPADKGNATVVLNTHDYHSKTTALIHTDSYRPIKKDPTAKLLRRTSALLKATDWDPALIRKLTPSTCLPPRIYGLPKIHKPDVPLRPIVSAIHSPTHLLAQHLTTLINPLLGKTPHHIINSSHFVKTITNLRTSPSDLMVSFDVTSLFTNVPVDLTLELLAPHFPPPTLALFHHCLTSSYFLYQGQTFEQTKGLAMGSPLSPAIANFFMEYLEKTALESAPLKPSHWFRYVDDTFVIWPHGSETLPDFLNHLNSIHPDIQFTLEHESEGTLPFPDVLITRHPDGKLTHAVYRKPTHTDRYLHALSNHHPAQKRAVISTLVHRSKTLSGPDTLASELKHLAHALSANGYHHKLFREALHPKTPTPPQDKPHHDNPSGRILLPFIPGTTDRIGKILRKANINTIYTPTTKISQLLRNPKDPLDPKRFPGIYSIPCQCTKVYIGMTQRPIATRITEHERHLRLGHTDQSAVAEHSIQCDHNILFNQTQVKARISQPRLLPFREAIEIAKTPNNFNRDQGHPINPIWLPLLLPPTQTS</sequence>